<dbReference type="GO" id="GO:0004594">
    <property type="term" value="F:pantothenate kinase activity"/>
    <property type="evidence" value="ECO:0007669"/>
    <property type="project" value="UniProtKB-EC"/>
</dbReference>
<dbReference type="InterPro" id="IPR004619">
    <property type="entry name" value="Type_III_PanK"/>
</dbReference>
<dbReference type="SUPFAM" id="SSF53067">
    <property type="entry name" value="Actin-like ATPase domain"/>
    <property type="match status" value="2"/>
</dbReference>
<dbReference type="NCBIfam" id="TIGR00671">
    <property type="entry name" value="baf"/>
    <property type="match status" value="1"/>
</dbReference>
<evidence type="ECO:0000313" key="17">
    <source>
        <dbReference type="EMBL" id="CAH0998666.1"/>
    </source>
</evidence>
<comment type="subcellular location">
    <subcellularLocation>
        <location evidence="3 16">Cytoplasm</location>
    </subcellularLocation>
</comment>
<dbReference type="InterPro" id="IPR043129">
    <property type="entry name" value="ATPase_NBD"/>
</dbReference>
<evidence type="ECO:0000256" key="11">
    <source>
        <dbReference type="ARBA" id="ARBA00022840"/>
    </source>
</evidence>
<comment type="similarity">
    <text evidence="14 16">Belongs to the type III pantothenate kinase family.</text>
</comment>
<keyword evidence="13 16" id="KW-0173">Coenzyme A biosynthesis</keyword>
<evidence type="ECO:0000256" key="2">
    <source>
        <dbReference type="ARBA" id="ARBA00001958"/>
    </source>
</evidence>
<comment type="subunit">
    <text evidence="5 16">Homodimer.</text>
</comment>
<evidence type="ECO:0000256" key="16">
    <source>
        <dbReference type="HAMAP-Rule" id="MF_01274"/>
    </source>
</evidence>
<evidence type="ECO:0000256" key="9">
    <source>
        <dbReference type="ARBA" id="ARBA00022741"/>
    </source>
</evidence>
<dbReference type="CDD" id="cd24015">
    <property type="entry name" value="ASKHA_NBD_PanK-III"/>
    <property type="match status" value="1"/>
</dbReference>
<evidence type="ECO:0000256" key="1">
    <source>
        <dbReference type="ARBA" id="ARBA00001206"/>
    </source>
</evidence>
<feature type="binding site" evidence="16">
    <location>
        <begin position="11"/>
        <end position="18"/>
    </location>
    <ligand>
        <name>ATP</name>
        <dbReference type="ChEBI" id="CHEBI:30616"/>
    </ligand>
</feature>
<comment type="function">
    <text evidence="16">Catalyzes the phosphorylation of pantothenate (Pan), the first step in CoA biosynthesis.</text>
</comment>
<comment type="cofactor">
    <cofactor evidence="16">
        <name>NH4(+)</name>
        <dbReference type="ChEBI" id="CHEBI:28938"/>
    </cofactor>
    <cofactor evidence="16">
        <name>K(+)</name>
        <dbReference type="ChEBI" id="CHEBI:29103"/>
    </cofactor>
    <text evidence="16">A monovalent cation. Ammonium or potassium.</text>
</comment>
<comment type="catalytic activity">
    <reaction evidence="1 16">
        <text>(R)-pantothenate + ATP = (R)-4'-phosphopantothenate + ADP + H(+)</text>
        <dbReference type="Rhea" id="RHEA:16373"/>
        <dbReference type="ChEBI" id="CHEBI:10986"/>
        <dbReference type="ChEBI" id="CHEBI:15378"/>
        <dbReference type="ChEBI" id="CHEBI:29032"/>
        <dbReference type="ChEBI" id="CHEBI:30616"/>
        <dbReference type="ChEBI" id="CHEBI:456216"/>
        <dbReference type="EC" id="2.7.1.33"/>
    </reaction>
</comment>
<dbReference type="EC" id="2.7.1.33" evidence="6 16"/>
<evidence type="ECO:0000256" key="10">
    <source>
        <dbReference type="ARBA" id="ARBA00022777"/>
    </source>
</evidence>
<feature type="binding site" evidence="16">
    <location>
        <position position="122"/>
    </location>
    <ligand>
        <name>K(+)</name>
        <dbReference type="ChEBI" id="CHEBI:29103"/>
    </ligand>
</feature>
<accession>A0ABN8F3K4</accession>
<gene>
    <name evidence="16 17" type="primary">coaX</name>
    <name evidence="17" type="ORF">LEM8419_00011</name>
</gene>
<evidence type="ECO:0000256" key="6">
    <source>
        <dbReference type="ARBA" id="ARBA00012102"/>
    </source>
</evidence>
<evidence type="ECO:0000256" key="15">
    <source>
        <dbReference type="ARBA" id="ARBA00040883"/>
    </source>
</evidence>
<feature type="binding site" evidence="16">
    <location>
        <begin position="100"/>
        <end position="103"/>
    </location>
    <ligand>
        <name>substrate</name>
    </ligand>
</feature>
<evidence type="ECO:0000256" key="7">
    <source>
        <dbReference type="ARBA" id="ARBA00022490"/>
    </source>
</evidence>
<dbReference type="PANTHER" id="PTHR34265">
    <property type="entry name" value="TYPE III PANTOTHENATE KINASE"/>
    <property type="match status" value="1"/>
</dbReference>
<evidence type="ECO:0000256" key="12">
    <source>
        <dbReference type="ARBA" id="ARBA00022958"/>
    </source>
</evidence>
<sequence>MREPAPHLVIDIGNSGLKAACFLGDELRPPVLRLAGDDWSALDERVTNLGVRNILYATVANVPNQRWLEKWKAAGIGVFALDRSQPLPFASDYTTPDTLGQDRIAALAGTLGHMHTARLVVDAGSCVTLDLMDRHDRYLGGNISPGVTMRLTAMHERTARLPLVQGGGIAGAVGRSTEQALRHGGQLGVVYEIEGLYRRLLDAHPDLQLVLTGGDAPLLLSAFSLPVLHRPHLVLSGLHQILSTYVS</sequence>
<keyword evidence="10 16" id="KW-0418">Kinase</keyword>
<keyword evidence="7 16" id="KW-0963">Cytoplasm</keyword>
<evidence type="ECO:0000256" key="4">
    <source>
        <dbReference type="ARBA" id="ARBA00005225"/>
    </source>
</evidence>
<feature type="binding site" evidence="16">
    <location>
        <position position="177"/>
    </location>
    <ligand>
        <name>substrate</name>
    </ligand>
</feature>
<evidence type="ECO:0000256" key="13">
    <source>
        <dbReference type="ARBA" id="ARBA00022993"/>
    </source>
</evidence>
<dbReference type="Gene3D" id="3.30.420.40">
    <property type="match status" value="1"/>
</dbReference>
<dbReference type="RefSeq" id="WP_238748920.1">
    <property type="nucleotide sequence ID" value="NZ_CAKLPZ010000001.1"/>
</dbReference>
<dbReference type="PANTHER" id="PTHR34265:SF1">
    <property type="entry name" value="TYPE III PANTOTHENATE KINASE"/>
    <property type="match status" value="1"/>
</dbReference>
<feature type="active site" description="Proton acceptor" evidence="16">
    <location>
        <position position="102"/>
    </location>
</feature>
<comment type="caution">
    <text evidence="17">The sequence shown here is derived from an EMBL/GenBank/DDBJ whole genome shotgun (WGS) entry which is preliminary data.</text>
</comment>
<evidence type="ECO:0000256" key="5">
    <source>
        <dbReference type="ARBA" id="ARBA00011738"/>
    </source>
</evidence>
<dbReference type="Proteomes" id="UP000837803">
    <property type="component" value="Unassembled WGS sequence"/>
</dbReference>
<feature type="binding site" evidence="16">
    <location>
        <position position="93"/>
    </location>
    <ligand>
        <name>substrate</name>
    </ligand>
</feature>
<keyword evidence="8 16" id="KW-0808">Transferase</keyword>
<evidence type="ECO:0000256" key="3">
    <source>
        <dbReference type="ARBA" id="ARBA00004496"/>
    </source>
</evidence>
<proteinExistence type="inferred from homology"/>
<dbReference type="EMBL" id="CAKLPZ010000001">
    <property type="protein sequence ID" value="CAH0998666.1"/>
    <property type="molecule type" value="Genomic_DNA"/>
</dbReference>
<keyword evidence="9 16" id="KW-0547">Nucleotide-binding</keyword>
<keyword evidence="11 16" id="KW-0067">ATP-binding</keyword>
<feature type="binding site" evidence="16">
    <location>
        <position position="125"/>
    </location>
    <ligand>
        <name>ATP</name>
        <dbReference type="ChEBI" id="CHEBI:30616"/>
    </ligand>
</feature>
<protein>
    <recommendedName>
        <fullName evidence="15 16">Type III pantothenate kinase</fullName>
        <ecNumber evidence="6 16">2.7.1.33</ecNumber>
    </recommendedName>
    <alternativeName>
        <fullName evidence="16">PanK-III</fullName>
    </alternativeName>
    <alternativeName>
        <fullName evidence="16">Pantothenic acid kinase</fullName>
    </alternativeName>
</protein>
<comment type="cofactor">
    <cofactor evidence="2">
        <name>K(+)</name>
        <dbReference type="ChEBI" id="CHEBI:29103"/>
    </cofactor>
</comment>
<evidence type="ECO:0000256" key="8">
    <source>
        <dbReference type="ARBA" id="ARBA00022679"/>
    </source>
</evidence>
<organism evidence="17 18">
    <name type="scientific">Neolewinella maritima</name>
    <dbReference type="NCBI Taxonomy" id="1383882"/>
    <lineage>
        <taxon>Bacteria</taxon>
        <taxon>Pseudomonadati</taxon>
        <taxon>Bacteroidota</taxon>
        <taxon>Saprospiria</taxon>
        <taxon>Saprospirales</taxon>
        <taxon>Lewinellaceae</taxon>
        <taxon>Neolewinella</taxon>
    </lineage>
</organism>
<comment type="pathway">
    <text evidence="4 16">Cofactor biosynthesis; coenzyme A biosynthesis; CoA from (R)-pantothenate: step 1/5.</text>
</comment>
<name>A0ABN8F3K4_9BACT</name>
<keyword evidence="12 16" id="KW-0630">Potassium</keyword>
<evidence type="ECO:0000313" key="18">
    <source>
        <dbReference type="Proteomes" id="UP000837803"/>
    </source>
</evidence>
<keyword evidence="16" id="KW-0479">Metal-binding</keyword>
<dbReference type="Pfam" id="PF03309">
    <property type="entry name" value="Pan_kinase"/>
    <property type="match status" value="1"/>
</dbReference>
<reference evidence="17" key="1">
    <citation type="submission" date="2021-12" db="EMBL/GenBank/DDBJ databases">
        <authorList>
            <person name="Rodrigo-Torres L."/>
            <person name="Arahal R. D."/>
            <person name="Lucena T."/>
        </authorList>
    </citation>
    <scope>NUCLEOTIDE SEQUENCE</scope>
    <source>
        <strain evidence="17">CECT 8419</strain>
    </source>
</reference>
<keyword evidence="18" id="KW-1185">Reference proteome</keyword>
<dbReference type="HAMAP" id="MF_01274">
    <property type="entry name" value="Pantothen_kinase_3"/>
    <property type="match status" value="1"/>
</dbReference>
<evidence type="ECO:0000256" key="14">
    <source>
        <dbReference type="ARBA" id="ARBA00038036"/>
    </source>
</evidence>